<feature type="region of interest" description="Disordered" evidence="1">
    <location>
        <begin position="507"/>
        <end position="527"/>
    </location>
</feature>
<comment type="caution">
    <text evidence="2">The sequence shown here is derived from an EMBL/GenBank/DDBJ whole genome shotgun (WGS) entry which is preliminary data.</text>
</comment>
<protein>
    <submittedName>
        <fullName evidence="2">Uncharacterized protein</fullName>
    </submittedName>
</protein>
<evidence type="ECO:0000256" key="1">
    <source>
        <dbReference type="SAM" id="MobiDB-lite"/>
    </source>
</evidence>
<feature type="region of interest" description="Disordered" evidence="1">
    <location>
        <begin position="70"/>
        <end position="89"/>
    </location>
</feature>
<sequence>MLSKLGSASRRTFSEKESLTVSEALNDDNDIFITESIENSSVLGNTSYVGHVEAPALPFEDDKDIYAEESESNTVTSTSTDSFGTQPFPAGAGRLSLPQRFTRTIPKRDQLSKLKEDMPWAIYGSDPVSRLAIDALDGGDDIHISASCEQDDFSVVGNSSVAPFEAHSTTSETDKDNYTATIATPSTKTKKGLFRKLSLTKKITRILPSKQYVSKLSRLTEDVPWSMNSQEQISRQADEILNDGDDFFITKSFEPLEADTSSVLGNSSYVSAAKSTPLLPGAPVDEKRDDISAHGPDINDTSRAMNEPKTIRTGIRKTKVSEKLKNAIPAPVTQSFKSAIPAAEYIRGAIPTPVAERLKNVPSSVVSSSQKLMTWRLKSTVKSEYRTPLVSEHQEISDGRNDNAKNLPLDSKYGTSTPESQKKLHPRRASMQVSSPISMGQEIAFPLSTDSESPRSRSLTWDSASCSDMSEITEPSVYSRSRSFRKAHSMFVVQPSNSLLGLGSADEDSEVSMDGNGSITSSSKNRGSRLTQLIGHRSMTNLPNINESKPFNVMSSTEIFSPIVVNSFLNQLETNDKPINDETDTSWDAVSVLGNEDWRPANRQRVSSDSDVVYEFQRQHSTEDIDEAPNQHLAGLLYEVQDDDSLTLFLDNVDSTEESETHAKTEKPTSTIHKQVIKDSEFSAHELHSVEESDFWTATKGLPNNFIDDDAAASWSGGPHFPSNPIPVHTNDGIMEADINFDAVDALWSPRRRFASDPFAASNPAENTFDVDYDSIWNHRPRFASDPDAISDHLAGRISIENTTDSHAIDVLWSHQPRFATDTSFIMDDPNAQKHAVNEDDADYSWGHEPFASNFESTTGNVLDGNVVDVHAPESSWDFSSDIETANDDVVKPTSDPGSKDALWTEGSLYGSDSEVIDDVPTANNSSEDVVAGIAVEERGSETDSSWGQESTFGSEGMVGENDNKGHTTDIDYSPTWTQRPRYSSEPAVFNDDKTVHTSIESTVDIDAAPADASLNPRPRYLSDPVITKERTTDKKIDAGIVDASSSSLGRHLSNRRRFSSKSVTSNNDVADMTAVYDDHESSMRDERSPFSSTSVAINENAANSEIEISLHGSVPSWKWSSTQPNDVGESSLEMTLDEQQGAAVEKSTEITAHDYYWNQSIDSEDDGEEILLSGGKSDSFDDIF</sequence>
<evidence type="ECO:0000313" key="2">
    <source>
        <dbReference type="EMBL" id="CAJ1952272.1"/>
    </source>
</evidence>
<name>A0AAD2FU83_9STRA</name>
<feature type="compositionally biased region" description="Polar residues" evidence="1">
    <location>
        <begin position="515"/>
        <end position="527"/>
    </location>
</feature>
<feature type="region of interest" description="Disordered" evidence="1">
    <location>
        <begin position="938"/>
        <end position="987"/>
    </location>
</feature>
<evidence type="ECO:0000313" key="3">
    <source>
        <dbReference type="Proteomes" id="UP001295423"/>
    </source>
</evidence>
<gene>
    <name evidence="2" type="ORF">CYCCA115_LOCUS13469</name>
</gene>
<organism evidence="2 3">
    <name type="scientific">Cylindrotheca closterium</name>
    <dbReference type="NCBI Taxonomy" id="2856"/>
    <lineage>
        <taxon>Eukaryota</taxon>
        <taxon>Sar</taxon>
        <taxon>Stramenopiles</taxon>
        <taxon>Ochrophyta</taxon>
        <taxon>Bacillariophyta</taxon>
        <taxon>Bacillariophyceae</taxon>
        <taxon>Bacillariophycidae</taxon>
        <taxon>Bacillariales</taxon>
        <taxon>Bacillariaceae</taxon>
        <taxon>Cylindrotheca</taxon>
    </lineage>
</organism>
<dbReference type="EMBL" id="CAKOGP040001803">
    <property type="protein sequence ID" value="CAJ1952272.1"/>
    <property type="molecule type" value="Genomic_DNA"/>
</dbReference>
<proteinExistence type="predicted"/>
<keyword evidence="3" id="KW-1185">Reference proteome</keyword>
<dbReference type="AlphaFoldDB" id="A0AAD2FU83"/>
<feature type="compositionally biased region" description="Polar residues" evidence="1">
    <location>
        <begin position="943"/>
        <end position="954"/>
    </location>
</feature>
<feature type="region of interest" description="Disordered" evidence="1">
    <location>
        <begin position="392"/>
        <end position="429"/>
    </location>
</feature>
<reference evidence="2" key="1">
    <citation type="submission" date="2023-08" db="EMBL/GenBank/DDBJ databases">
        <authorList>
            <person name="Audoor S."/>
            <person name="Bilcke G."/>
        </authorList>
    </citation>
    <scope>NUCLEOTIDE SEQUENCE</scope>
</reference>
<feature type="region of interest" description="Disordered" evidence="1">
    <location>
        <begin position="1160"/>
        <end position="1185"/>
    </location>
</feature>
<accession>A0AAD2FU83</accession>
<dbReference type="Proteomes" id="UP001295423">
    <property type="component" value="Unassembled WGS sequence"/>
</dbReference>
<feature type="compositionally biased region" description="Basic and acidic residues" evidence="1">
    <location>
        <begin position="392"/>
        <end position="403"/>
    </location>
</feature>